<protein>
    <recommendedName>
        <fullName evidence="1">Reverse transcriptase domain-containing protein</fullName>
    </recommendedName>
</protein>
<evidence type="ECO:0000313" key="2">
    <source>
        <dbReference type="EMBL" id="CAH2101951.1"/>
    </source>
</evidence>
<proteinExistence type="predicted"/>
<evidence type="ECO:0000259" key="1">
    <source>
        <dbReference type="PROSITE" id="PS50878"/>
    </source>
</evidence>
<evidence type="ECO:0000313" key="3">
    <source>
        <dbReference type="Proteomes" id="UP001153954"/>
    </source>
</evidence>
<dbReference type="PANTHER" id="PTHR19446">
    <property type="entry name" value="REVERSE TRANSCRIPTASES"/>
    <property type="match status" value="1"/>
</dbReference>
<accession>A0AAU9USG0</accession>
<dbReference type="AlphaFoldDB" id="A0AAU9USG0"/>
<dbReference type="GO" id="GO:0071897">
    <property type="term" value="P:DNA biosynthetic process"/>
    <property type="evidence" value="ECO:0007669"/>
    <property type="project" value="UniProtKB-ARBA"/>
</dbReference>
<name>A0AAU9USG0_EUPED</name>
<dbReference type="EMBL" id="CAKOGL010000024">
    <property type="protein sequence ID" value="CAH2101951.1"/>
    <property type="molecule type" value="Genomic_DNA"/>
</dbReference>
<sequence>MYGVYASDHYPVIFECDVTIANSKVFTNNVICDRVKWGERDKIQINRYQEFCHSKLELIDFPPECVKCSFKICKNLSHCNLIDDMYKNIVCILREFVYCTYEGSNKVPKYKRVVGWNRYVRAAHREARLFYREWLLYGKPTKGNIYNKMCETRKIFKAKLKYCLHNEQQIKMDMLAQSHAAKQFGKFWKSTNKLNVKSSLPASVGGFSEPKDIANLFQRHFKVESPLPSVQRILGAESSAEEVSSMFTAEKVASVINSMVGGKSPGHDGLSVEHLRHAGPHLPRVLALFFNLCLGHGYLPQDLMHTMVVPIIKNKTGDASDMSNYRPISLATVIAKVLDGLLDEQLAKHFEPHDAQFGFRPGLSTESAILCLKQTVQYYTARKTPVFACFLDLSKAFDLVSYDVLWNKLSNDTTLPPEIISLFAYWYRNQTNCVRWAGAFSDMYRLECGVRQGG</sequence>
<comment type="caution">
    <text evidence="2">The sequence shown here is derived from an EMBL/GenBank/DDBJ whole genome shotgun (WGS) entry which is preliminary data.</text>
</comment>
<dbReference type="InterPro" id="IPR000477">
    <property type="entry name" value="RT_dom"/>
</dbReference>
<dbReference type="SUPFAM" id="SSF56672">
    <property type="entry name" value="DNA/RNA polymerases"/>
    <property type="match status" value="1"/>
</dbReference>
<gene>
    <name evidence="2" type="ORF">EEDITHA_LOCUS16653</name>
</gene>
<dbReference type="PROSITE" id="PS50878">
    <property type="entry name" value="RT_POL"/>
    <property type="match status" value="1"/>
</dbReference>
<dbReference type="Proteomes" id="UP001153954">
    <property type="component" value="Unassembled WGS sequence"/>
</dbReference>
<organism evidence="2 3">
    <name type="scientific">Euphydryas editha</name>
    <name type="common">Edith's checkerspot</name>
    <dbReference type="NCBI Taxonomy" id="104508"/>
    <lineage>
        <taxon>Eukaryota</taxon>
        <taxon>Metazoa</taxon>
        <taxon>Ecdysozoa</taxon>
        <taxon>Arthropoda</taxon>
        <taxon>Hexapoda</taxon>
        <taxon>Insecta</taxon>
        <taxon>Pterygota</taxon>
        <taxon>Neoptera</taxon>
        <taxon>Endopterygota</taxon>
        <taxon>Lepidoptera</taxon>
        <taxon>Glossata</taxon>
        <taxon>Ditrysia</taxon>
        <taxon>Papilionoidea</taxon>
        <taxon>Nymphalidae</taxon>
        <taxon>Nymphalinae</taxon>
        <taxon>Euphydryas</taxon>
    </lineage>
</organism>
<dbReference type="Pfam" id="PF00078">
    <property type="entry name" value="RVT_1"/>
    <property type="match status" value="1"/>
</dbReference>
<reference evidence="2" key="1">
    <citation type="submission" date="2022-03" db="EMBL/GenBank/DDBJ databases">
        <authorList>
            <person name="Tunstrom K."/>
        </authorList>
    </citation>
    <scope>NUCLEOTIDE SEQUENCE</scope>
</reference>
<keyword evidence="3" id="KW-1185">Reference proteome</keyword>
<dbReference type="InterPro" id="IPR043502">
    <property type="entry name" value="DNA/RNA_pol_sf"/>
</dbReference>
<feature type="domain" description="Reverse transcriptase" evidence="1">
    <location>
        <begin position="292"/>
        <end position="454"/>
    </location>
</feature>